<sequence>MEYLHVLSRPKVIDQEHDTVWTEAYIDSTLEDSQGPVLMTTVAMPVFSTKNETRNRGILLGVVGTDVPVQELLKTIPKYKVRTSGYSSTAVPVPESLVHQGRPPPPPLPGKQAGLCRCEQLYEEGKKRRKPNYSSVDLSEVEWEDKE</sequence>
<feature type="region of interest" description="Disordered" evidence="1">
    <location>
        <begin position="125"/>
        <end position="147"/>
    </location>
</feature>
<organism evidence="2 3">
    <name type="scientific">Albula glossodonta</name>
    <name type="common">roundjaw bonefish</name>
    <dbReference type="NCBI Taxonomy" id="121402"/>
    <lineage>
        <taxon>Eukaryota</taxon>
        <taxon>Metazoa</taxon>
        <taxon>Chordata</taxon>
        <taxon>Craniata</taxon>
        <taxon>Vertebrata</taxon>
        <taxon>Euteleostomi</taxon>
        <taxon>Actinopterygii</taxon>
        <taxon>Neopterygii</taxon>
        <taxon>Teleostei</taxon>
        <taxon>Albuliformes</taxon>
        <taxon>Albulidae</taxon>
        <taxon>Albula</taxon>
    </lineage>
</organism>
<dbReference type="PANTHER" id="PTHR10166:SF25">
    <property type="entry name" value="VOLTAGE-DEPENDENT CALCIUM CHANNEL SUBUNIT ALPHA-2_DELTA-3"/>
    <property type="match status" value="1"/>
</dbReference>
<dbReference type="OrthoDB" id="10054666at2759"/>
<dbReference type="AlphaFoldDB" id="A0A8T2MXX2"/>
<evidence type="ECO:0000256" key="1">
    <source>
        <dbReference type="SAM" id="MobiDB-lite"/>
    </source>
</evidence>
<gene>
    <name evidence="2" type="ORF">JZ751_014534</name>
</gene>
<dbReference type="EMBL" id="JAFBMS010000237">
    <property type="protein sequence ID" value="KAG9332436.1"/>
    <property type="molecule type" value="Genomic_DNA"/>
</dbReference>
<dbReference type="GO" id="GO:0005891">
    <property type="term" value="C:voltage-gated calcium channel complex"/>
    <property type="evidence" value="ECO:0007669"/>
    <property type="project" value="TreeGrafter"/>
</dbReference>
<dbReference type="GO" id="GO:0005245">
    <property type="term" value="F:voltage-gated calcium channel activity"/>
    <property type="evidence" value="ECO:0007669"/>
    <property type="project" value="TreeGrafter"/>
</dbReference>
<dbReference type="InterPro" id="IPR051173">
    <property type="entry name" value="Ca_channel_alpha-2/delta"/>
</dbReference>
<dbReference type="Gene3D" id="3.30.450.20">
    <property type="entry name" value="PAS domain"/>
    <property type="match status" value="1"/>
</dbReference>
<proteinExistence type="predicted"/>
<accession>A0A8T2MXX2</accession>
<feature type="region of interest" description="Disordered" evidence="1">
    <location>
        <begin position="92"/>
        <end position="113"/>
    </location>
</feature>
<keyword evidence="3" id="KW-1185">Reference proteome</keyword>
<dbReference type="PANTHER" id="PTHR10166">
    <property type="entry name" value="VOLTAGE-DEPENDENT CALCIUM CHANNEL SUBUNIT ALPHA-2/DELTA-RELATED"/>
    <property type="match status" value="1"/>
</dbReference>
<protein>
    <submittedName>
        <fullName evidence="2">Uncharacterized protein</fullName>
    </submittedName>
</protein>
<name>A0A8T2MXX2_9TELE</name>
<comment type="caution">
    <text evidence="2">The sequence shown here is derived from an EMBL/GenBank/DDBJ whole genome shotgun (WGS) entry which is preliminary data.</text>
</comment>
<feature type="non-terminal residue" evidence="2">
    <location>
        <position position="147"/>
    </location>
</feature>
<reference evidence="2" key="1">
    <citation type="thesis" date="2021" institute="BYU ScholarsArchive" country="Provo, UT, USA">
        <title>Applications of and Algorithms for Genome Assembly and Genomic Analyses with an Emphasis on Marine Teleosts.</title>
        <authorList>
            <person name="Pickett B.D."/>
        </authorList>
    </citation>
    <scope>NUCLEOTIDE SEQUENCE</scope>
    <source>
        <strain evidence="2">HI-2016</strain>
    </source>
</reference>
<evidence type="ECO:0000313" key="3">
    <source>
        <dbReference type="Proteomes" id="UP000824540"/>
    </source>
</evidence>
<dbReference type="Proteomes" id="UP000824540">
    <property type="component" value="Unassembled WGS sequence"/>
</dbReference>
<evidence type="ECO:0000313" key="2">
    <source>
        <dbReference type="EMBL" id="KAG9332436.1"/>
    </source>
</evidence>